<feature type="non-terminal residue" evidence="1">
    <location>
        <position position="40"/>
    </location>
</feature>
<dbReference type="Gene3D" id="3.40.50.720">
    <property type="entry name" value="NAD(P)-binding Rossmann-like Domain"/>
    <property type="match status" value="1"/>
</dbReference>
<protein>
    <submittedName>
        <fullName evidence="1">Ketoacyl reductase</fullName>
    </submittedName>
</protein>
<dbReference type="EMBL" id="ANJZ01000181">
    <property type="protein sequence ID" value="EPC62547.1"/>
    <property type="molecule type" value="Genomic_DNA"/>
</dbReference>
<sequence>MNQHPTVVISGGSSGLGKAIGLEAAKQGATVGTFWRGGGR</sequence>
<name>A0A829GQK6_LACPA</name>
<dbReference type="InterPro" id="IPR036291">
    <property type="entry name" value="NAD(P)-bd_dom_sf"/>
</dbReference>
<comment type="caution">
    <text evidence="1">The sequence shown here is derived from an EMBL/GenBank/DDBJ whole genome shotgun (WGS) entry which is preliminary data.</text>
</comment>
<evidence type="ECO:0000313" key="2">
    <source>
        <dbReference type="Proteomes" id="UP000014264"/>
    </source>
</evidence>
<dbReference type="AlphaFoldDB" id="A0A829GQK6"/>
<dbReference type="Proteomes" id="UP000014264">
    <property type="component" value="Unassembled WGS sequence"/>
</dbReference>
<reference evidence="1 2" key="1">
    <citation type="journal article" date="2013" name="PLoS ONE">
        <title>Lactobacillus paracasei comparative genomics: towards species pan-genome definition and exploitation of diversity.</title>
        <authorList>
            <person name="Smokvina T."/>
            <person name="Wels M."/>
            <person name="Polka J."/>
            <person name="Chervaux C."/>
            <person name="Brisse S."/>
            <person name="Boekhorst J."/>
            <person name="van Hylckama Vlieg J.E."/>
            <person name="Siezen R.J."/>
        </authorList>
    </citation>
    <scope>NUCLEOTIDE SEQUENCE [LARGE SCALE GENOMIC DNA]</scope>
    <source>
        <strain evidence="1 2">Lpp14</strain>
    </source>
</reference>
<gene>
    <name evidence="1" type="ORF">Lpp14_07369</name>
</gene>
<proteinExistence type="predicted"/>
<organism evidence="1 2">
    <name type="scientific">Lacticaseibacillus paracasei subsp. paracasei Lpp14</name>
    <dbReference type="NCBI Taxonomy" id="1256204"/>
    <lineage>
        <taxon>Bacteria</taxon>
        <taxon>Bacillati</taxon>
        <taxon>Bacillota</taxon>
        <taxon>Bacilli</taxon>
        <taxon>Lactobacillales</taxon>
        <taxon>Lactobacillaceae</taxon>
        <taxon>Lacticaseibacillus</taxon>
    </lineage>
</organism>
<accession>A0A829GQK6</accession>
<dbReference type="SUPFAM" id="SSF51735">
    <property type="entry name" value="NAD(P)-binding Rossmann-fold domains"/>
    <property type="match status" value="1"/>
</dbReference>
<evidence type="ECO:0000313" key="1">
    <source>
        <dbReference type="EMBL" id="EPC62547.1"/>
    </source>
</evidence>